<sequence length="331" mass="36446">MRALLIIVLVAGLGWCGYWFIGASAHKRTVANWFELRQAEGWDAGYERVAVRGFPNRFDTTLTEPRLAAPQSGWGYEAPFLQMFSLSYKPHHLIAVWPVEWQITSPQGPWTISHDDARASIVFAPRMGFPLERATFVASDIQIDGPDALDVAEIRLAVERLPVRDAGYHLGLAASDLRPAEGLRKTLDPGADLPAVIEAIALDAEIDFDRAWDNASYGLDQPQPTRINLDRAEARWGDLRLRASGALDIGADGRADGEITLDAQNWRLLLDLIRGAELLSGDLVDQAEGVLGLLARLSGDEDRLKIPLTFTEGQMRAGPLPLGPAPLFRLR</sequence>
<dbReference type="Pfam" id="PF09898">
    <property type="entry name" value="DUF2125"/>
    <property type="match status" value="1"/>
</dbReference>
<proteinExistence type="predicted"/>
<dbReference type="AlphaFoldDB" id="A0A1I0XFF1"/>
<gene>
    <name evidence="1" type="ORF">SAMN05421688_2208</name>
</gene>
<evidence type="ECO:0000313" key="2">
    <source>
        <dbReference type="Proteomes" id="UP000198796"/>
    </source>
</evidence>
<evidence type="ECO:0000313" key="1">
    <source>
        <dbReference type="EMBL" id="SFA99644.1"/>
    </source>
</evidence>
<dbReference type="EMBL" id="FOJU01000003">
    <property type="protein sequence ID" value="SFA99644.1"/>
    <property type="molecule type" value="Genomic_DNA"/>
</dbReference>
<dbReference type="InterPro" id="IPR018666">
    <property type="entry name" value="DUF2125"/>
</dbReference>
<reference evidence="1 2" key="1">
    <citation type="submission" date="2016-10" db="EMBL/GenBank/DDBJ databases">
        <authorList>
            <person name="de Groot N.N."/>
        </authorList>
    </citation>
    <scope>NUCLEOTIDE SEQUENCE [LARGE SCALE GENOMIC DNA]</scope>
    <source>
        <strain evidence="1 2">DSM 29316</strain>
    </source>
</reference>
<dbReference type="Proteomes" id="UP000198796">
    <property type="component" value="Unassembled WGS sequence"/>
</dbReference>
<keyword evidence="2" id="KW-1185">Reference proteome</keyword>
<dbReference type="STRING" id="871651.SAMN05421688_2208"/>
<organism evidence="1 2">
    <name type="scientific">Poseidonocella pacifica</name>
    <dbReference type="NCBI Taxonomy" id="871651"/>
    <lineage>
        <taxon>Bacteria</taxon>
        <taxon>Pseudomonadati</taxon>
        <taxon>Pseudomonadota</taxon>
        <taxon>Alphaproteobacteria</taxon>
        <taxon>Rhodobacterales</taxon>
        <taxon>Roseobacteraceae</taxon>
        <taxon>Poseidonocella</taxon>
    </lineage>
</organism>
<protein>
    <recommendedName>
        <fullName evidence="3">DUF2125 domain-containing protein</fullName>
    </recommendedName>
</protein>
<dbReference type="RefSeq" id="WP_092064496.1">
    <property type="nucleotide sequence ID" value="NZ_FOJU01000003.1"/>
</dbReference>
<accession>A0A1I0XFF1</accession>
<name>A0A1I0XFF1_9RHOB</name>
<evidence type="ECO:0008006" key="3">
    <source>
        <dbReference type="Google" id="ProtNLM"/>
    </source>
</evidence>